<organism evidence="2 3">
    <name type="scientific">Agrobacterium leguminum</name>
    <dbReference type="NCBI Taxonomy" id="2792015"/>
    <lineage>
        <taxon>Bacteria</taxon>
        <taxon>Pseudomonadati</taxon>
        <taxon>Pseudomonadota</taxon>
        <taxon>Alphaproteobacteria</taxon>
        <taxon>Hyphomicrobiales</taxon>
        <taxon>Rhizobiaceae</taxon>
        <taxon>Rhizobium/Agrobacterium group</taxon>
        <taxon>Agrobacterium</taxon>
    </lineage>
</organism>
<dbReference type="RefSeq" id="WP_269830337.1">
    <property type="nucleotide sequence ID" value="NZ_JAPZLT010000001.1"/>
</dbReference>
<dbReference type="PANTHER" id="PTHR39639">
    <property type="entry name" value="CHROMOSOME 16, WHOLE GENOME SHOTGUN SEQUENCE"/>
    <property type="match status" value="1"/>
</dbReference>
<keyword evidence="3" id="KW-1185">Reference proteome</keyword>
<dbReference type="PANTHER" id="PTHR39639:SF1">
    <property type="entry name" value="DUF262 DOMAIN-CONTAINING PROTEIN"/>
    <property type="match status" value="1"/>
</dbReference>
<gene>
    <name evidence="2" type="ORF">O9X94_00450</name>
</gene>
<dbReference type="Proteomes" id="UP001151309">
    <property type="component" value="Unassembled WGS sequence"/>
</dbReference>
<evidence type="ECO:0000259" key="1">
    <source>
        <dbReference type="Pfam" id="PF03235"/>
    </source>
</evidence>
<feature type="domain" description="GmrSD restriction endonucleases N-terminal" evidence="1">
    <location>
        <begin position="22"/>
        <end position="169"/>
    </location>
</feature>
<evidence type="ECO:0000313" key="2">
    <source>
        <dbReference type="EMBL" id="MCZ7907762.1"/>
    </source>
</evidence>
<evidence type="ECO:0000313" key="3">
    <source>
        <dbReference type="Proteomes" id="UP001151309"/>
    </source>
</evidence>
<reference evidence="2" key="1">
    <citation type="submission" date="2022-12" db="EMBL/GenBank/DDBJ databases">
        <title>Draft genome sequences of 22 rhizogenic Agrobacterium biovar 1 strains, the causative agent of hairy root disease.</title>
        <authorList>
            <person name="Kim N."/>
            <person name="Vargas P."/>
            <person name="Rediers H."/>
        </authorList>
    </citation>
    <scope>NUCLEOTIDE SEQUENCE</scope>
    <source>
        <strain evidence="2">ST07.17.026</strain>
    </source>
</reference>
<dbReference type="InterPro" id="IPR004919">
    <property type="entry name" value="GmrSD_N"/>
</dbReference>
<dbReference type="EMBL" id="JAPZLT010000001">
    <property type="protein sequence ID" value="MCZ7907762.1"/>
    <property type="molecule type" value="Genomic_DNA"/>
</dbReference>
<sequence length="360" mass="40893">MIDESKLESEITTDAVDFSFGELLNLHREKEIIIRPEYQRLFRWSNEQRSRLIESVLLRLPIPPIFLVENEDNVLELIDGLQRTSSVLQFLDHDAIEQPELVLEGCDILKALNGVRFDDLSTSLKLKIKRTPIRAIIIKKSGDQFVKYEMFKRLNTGGSLLSAQEIRNCSSRMITGGDLFYSALQNWAKVADYEGAIARLPDVSKDMRADEELVLRFFAVKNYREGFKGNIEEWLNNYMEDILLRQKPFNVEDEDVVFRQVFALVYSTYGDGAFSRYNIHGEPTGRLAPAYFEAVVGAVTENFAEVSQVAPELLRDRLRAAFASDAFINSTGPGANSIQKFNSRIAVVKQHLLALPDGSN</sequence>
<protein>
    <submittedName>
        <fullName evidence="2">DUF262 domain-containing protein</fullName>
    </submittedName>
</protein>
<name>A0A9X3HHZ5_9HYPH</name>
<accession>A0A9X3HHZ5</accession>
<dbReference type="AlphaFoldDB" id="A0A9X3HHZ5"/>
<proteinExistence type="predicted"/>
<comment type="caution">
    <text evidence="2">The sequence shown here is derived from an EMBL/GenBank/DDBJ whole genome shotgun (WGS) entry which is preliminary data.</text>
</comment>
<dbReference type="Pfam" id="PF03235">
    <property type="entry name" value="GmrSD_N"/>
    <property type="match status" value="1"/>
</dbReference>